<organism evidence="3 4">
    <name type="scientific">Helianthus annuus</name>
    <name type="common">Common sunflower</name>
    <dbReference type="NCBI Taxonomy" id="4232"/>
    <lineage>
        <taxon>Eukaryota</taxon>
        <taxon>Viridiplantae</taxon>
        <taxon>Streptophyta</taxon>
        <taxon>Embryophyta</taxon>
        <taxon>Tracheophyta</taxon>
        <taxon>Spermatophyta</taxon>
        <taxon>Magnoliopsida</taxon>
        <taxon>eudicotyledons</taxon>
        <taxon>Gunneridae</taxon>
        <taxon>Pentapetalae</taxon>
        <taxon>asterids</taxon>
        <taxon>campanulids</taxon>
        <taxon>Asterales</taxon>
        <taxon>Asteraceae</taxon>
        <taxon>Asteroideae</taxon>
        <taxon>Heliantheae alliance</taxon>
        <taxon>Heliantheae</taxon>
        <taxon>Helianthus</taxon>
    </lineage>
</organism>
<reference evidence="2" key="3">
    <citation type="submission" date="2020-06" db="EMBL/GenBank/DDBJ databases">
        <title>Helianthus annuus Genome sequencing and assembly Release 2.</title>
        <authorList>
            <person name="Gouzy J."/>
            <person name="Langlade N."/>
            <person name="Munos S."/>
        </authorList>
    </citation>
    <scope>NUCLEOTIDE SEQUENCE</scope>
    <source>
        <tissue evidence="2">Leaves</tissue>
    </source>
</reference>
<gene>
    <name evidence="3" type="ORF">HannXRQ_Chr03g0082271</name>
    <name evidence="2" type="ORF">HanXRQr2_Chr03g0125561</name>
</gene>
<evidence type="ECO:0000313" key="2">
    <source>
        <dbReference type="EMBL" id="KAF5815666.1"/>
    </source>
</evidence>
<dbReference type="EMBL" id="MNCJ02000318">
    <property type="protein sequence ID" value="KAF5815666.1"/>
    <property type="molecule type" value="Genomic_DNA"/>
</dbReference>
<proteinExistence type="predicted"/>
<protein>
    <submittedName>
        <fullName evidence="3">Uncharacterized protein</fullName>
    </submittedName>
</protein>
<accession>A0A251VAR9</accession>
<evidence type="ECO:0000313" key="4">
    <source>
        <dbReference type="Proteomes" id="UP000215914"/>
    </source>
</evidence>
<dbReference type="InParanoid" id="A0A251VAR9"/>
<reference evidence="3" key="2">
    <citation type="submission" date="2017-02" db="EMBL/GenBank/DDBJ databases">
        <title>Sunflower complete genome.</title>
        <authorList>
            <person name="Langlade N."/>
            <person name="Munos S."/>
        </authorList>
    </citation>
    <scope>NUCLEOTIDE SEQUENCE [LARGE SCALE GENOMIC DNA]</scope>
    <source>
        <tissue evidence="3">Leaves</tissue>
    </source>
</reference>
<sequence>MVPSSTPAPPRCHRPSTPPPSVPSSSSFLRRLRRSKQVGPPQRRPSSHAAPSGLHPVTLFIPSPSSSRHHTRSLSQTSLVDGECSASEGKRRWDDWSVLNR</sequence>
<dbReference type="Proteomes" id="UP000215914">
    <property type="component" value="Chromosome 3"/>
</dbReference>
<feature type="compositionally biased region" description="Pro residues" evidence="1">
    <location>
        <begin position="1"/>
        <end position="22"/>
    </location>
</feature>
<dbReference type="AlphaFoldDB" id="A0A251VAR9"/>
<reference evidence="2 4" key="1">
    <citation type="journal article" date="2017" name="Nature">
        <title>The sunflower genome provides insights into oil metabolism, flowering and Asterid evolution.</title>
        <authorList>
            <person name="Badouin H."/>
            <person name="Gouzy J."/>
            <person name="Grassa C.J."/>
            <person name="Murat F."/>
            <person name="Staton S.E."/>
            <person name="Cottret L."/>
            <person name="Lelandais-Briere C."/>
            <person name="Owens G.L."/>
            <person name="Carrere S."/>
            <person name="Mayjonade B."/>
            <person name="Legrand L."/>
            <person name="Gill N."/>
            <person name="Kane N.C."/>
            <person name="Bowers J.E."/>
            <person name="Hubner S."/>
            <person name="Bellec A."/>
            <person name="Berard A."/>
            <person name="Berges H."/>
            <person name="Blanchet N."/>
            <person name="Boniface M.C."/>
            <person name="Brunel D."/>
            <person name="Catrice O."/>
            <person name="Chaidir N."/>
            <person name="Claudel C."/>
            <person name="Donnadieu C."/>
            <person name="Faraut T."/>
            <person name="Fievet G."/>
            <person name="Helmstetter N."/>
            <person name="King M."/>
            <person name="Knapp S.J."/>
            <person name="Lai Z."/>
            <person name="Le Paslier M.C."/>
            <person name="Lippi Y."/>
            <person name="Lorenzon L."/>
            <person name="Mandel J.R."/>
            <person name="Marage G."/>
            <person name="Marchand G."/>
            <person name="Marquand E."/>
            <person name="Bret-Mestries E."/>
            <person name="Morien E."/>
            <person name="Nambeesan S."/>
            <person name="Nguyen T."/>
            <person name="Pegot-Espagnet P."/>
            <person name="Pouilly N."/>
            <person name="Raftis F."/>
            <person name="Sallet E."/>
            <person name="Schiex T."/>
            <person name="Thomas J."/>
            <person name="Vandecasteele C."/>
            <person name="Vares D."/>
            <person name="Vear F."/>
            <person name="Vautrin S."/>
            <person name="Crespi M."/>
            <person name="Mangin B."/>
            <person name="Burke J.M."/>
            <person name="Salse J."/>
            <person name="Munos S."/>
            <person name="Vincourt P."/>
            <person name="Rieseberg L.H."/>
            <person name="Langlade N.B."/>
        </authorList>
    </citation>
    <scope>NUCLEOTIDE SEQUENCE [LARGE SCALE GENOMIC DNA]</scope>
    <source>
        <strain evidence="4">cv. SF193</strain>
        <tissue evidence="2">Leaves</tissue>
    </source>
</reference>
<evidence type="ECO:0000313" key="3">
    <source>
        <dbReference type="EMBL" id="OTG32042.1"/>
    </source>
</evidence>
<dbReference type="EMBL" id="CM007892">
    <property type="protein sequence ID" value="OTG32042.1"/>
    <property type="molecule type" value="Genomic_DNA"/>
</dbReference>
<dbReference type="Gramene" id="mRNA:HanXRQr2_Chr03g0125561">
    <property type="protein sequence ID" value="mRNA:HanXRQr2_Chr03g0125561"/>
    <property type="gene ID" value="HanXRQr2_Chr03g0125561"/>
</dbReference>
<keyword evidence="4" id="KW-1185">Reference proteome</keyword>
<evidence type="ECO:0000256" key="1">
    <source>
        <dbReference type="SAM" id="MobiDB-lite"/>
    </source>
</evidence>
<name>A0A251VAR9_HELAN</name>
<feature type="region of interest" description="Disordered" evidence="1">
    <location>
        <begin position="1"/>
        <end position="101"/>
    </location>
</feature>